<name>A0A650EM80_9BACT</name>
<protein>
    <recommendedName>
        <fullName evidence="2">Ancillary SecYEG translocon subunit/Cell division coordinator CpoB TPR domain-containing protein</fullName>
    </recommendedName>
</protein>
<sequence length="220" mass="23819">MTKKTIVAETENTDLVASFLTGVIQFCKKNKRGVLAALIILALAAATGSFYAAHQKKVAEESWAAYYAAQTALLTQGEAAGFKHIDDLAKKYPGTNAAQYALLLKGDTLYANENFAQAADVYKELANAKNETVHTVAALSRAAALQAAQDYKGSAEVISVFIEKHPKHFALAQAYMTLAASQELAGNKEAALEAYKHLLEAYTKTYFGVYAKDKITELQK</sequence>
<dbReference type="InterPro" id="IPR018704">
    <property type="entry name" value="SecYEG/CpoB_TPR"/>
</dbReference>
<accession>A0A650EM80</accession>
<evidence type="ECO:0000256" key="1">
    <source>
        <dbReference type="SAM" id="Phobius"/>
    </source>
</evidence>
<gene>
    <name evidence="3" type="ORF">Elusimicrob1349_1860</name>
</gene>
<organism evidence="3">
    <name type="scientific">uncultured Elusimicrobia bacterium</name>
    <dbReference type="NCBI Taxonomy" id="699876"/>
    <lineage>
        <taxon>Bacteria</taxon>
        <taxon>Pseudomonadati</taxon>
        <taxon>Elusimicrobiota</taxon>
        <taxon>Elusimicrobia</taxon>
        <taxon>environmental samples</taxon>
    </lineage>
</organism>
<dbReference type="AlphaFoldDB" id="A0A650EM80"/>
<feature type="domain" description="Ancillary SecYEG translocon subunit/Cell division coordinator CpoB TPR" evidence="2">
    <location>
        <begin position="25"/>
        <end position="153"/>
    </location>
</feature>
<reference evidence="3" key="1">
    <citation type="journal article" date="2020" name="J. ISSAAS">
        <title>Lactobacilli and other gastrointestinal microbiota of Peromyscus leucopus, reservoir host for agents of Lyme disease and other zoonoses in North America.</title>
        <authorList>
            <person name="Milovic A."/>
            <person name="Bassam K."/>
            <person name="Shao H."/>
            <person name="Chatzistamou I."/>
            <person name="Tufts D.M."/>
            <person name="Diuk-Wasser M."/>
            <person name="Barbour A.G."/>
        </authorList>
    </citation>
    <scope>NUCLEOTIDE SEQUENCE</scope>
    <source>
        <strain evidence="3">LL30</strain>
    </source>
</reference>
<keyword evidence="1" id="KW-0812">Transmembrane</keyword>
<dbReference type="EMBL" id="MN577571">
    <property type="protein sequence ID" value="QGT50716.1"/>
    <property type="molecule type" value="Genomic_DNA"/>
</dbReference>
<feature type="transmembrane region" description="Helical" evidence="1">
    <location>
        <begin position="34"/>
        <end position="53"/>
    </location>
</feature>
<evidence type="ECO:0000313" key="3">
    <source>
        <dbReference type="EMBL" id="QGT50716.1"/>
    </source>
</evidence>
<keyword evidence="1" id="KW-1133">Transmembrane helix</keyword>
<dbReference type="InterPro" id="IPR011990">
    <property type="entry name" value="TPR-like_helical_dom_sf"/>
</dbReference>
<proteinExistence type="predicted"/>
<evidence type="ECO:0000259" key="2">
    <source>
        <dbReference type="Pfam" id="PF09976"/>
    </source>
</evidence>
<keyword evidence="1" id="KW-0472">Membrane</keyword>
<dbReference type="Pfam" id="PF09976">
    <property type="entry name" value="TPR_21"/>
    <property type="match status" value="1"/>
</dbReference>
<dbReference type="Gene3D" id="1.25.40.10">
    <property type="entry name" value="Tetratricopeptide repeat domain"/>
    <property type="match status" value="1"/>
</dbReference>
<dbReference type="SUPFAM" id="SSF48452">
    <property type="entry name" value="TPR-like"/>
    <property type="match status" value="1"/>
</dbReference>